<dbReference type="GO" id="GO:0042597">
    <property type="term" value="C:periplasmic space"/>
    <property type="evidence" value="ECO:0007669"/>
    <property type="project" value="UniProtKB-SubCell"/>
</dbReference>
<dbReference type="Pfam" id="PF10135">
    <property type="entry name" value="Rod-binding"/>
    <property type="match status" value="1"/>
</dbReference>
<reference evidence="13" key="1">
    <citation type="submission" date="2023-01" db="EMBL/GenBank/DDBJ databases">
        <title>Complete genome sequence of Planctobacterium marinum strain Dej080120_11.</title>
        <authorList>
            <person name="Ueki S."/>
            <person name="Maruyama F."/>
        </authorList>
    </citation>
    <scope>NUCLEOTIDE SEQUENCE</scope>
    <source>
        <strain evidence="13">Dej080120_11</strain>
    </source>
</reference>
<comment type="function">
    <text evidence="1">Flagellum-specific muramidase which hydrolyzes the peptidoglycan layer to assemble the rod structure in the periplasmic space.</text>
</comment>
<protein>
    <recommendedName>
        <fullName evidence="5">Peptidoglycan hydrolase FlgJ</fullName>
    </recommendedName>
    <alternativeName>
        <fullName evidence="11">Muramidase FlgJ</fullName>
    </alternativeName>
</protein>
<gene>
    <name evidence="13" type="primary">flgJ</name>
    <name evidence="13" type="ORF">MACH26_33290</name>
</gene>
<dbReference type="GO" id="GO:0004040">
    <property type="term" value="F:amidase activity"/>
    <property type="evidence" value="ECO:0007669"/>
    <property type="project" value="InterPro"/>
</dbReference>
<dbReference type="KEGG" id="pmaw:MACH26_33290"/>
<dbReference type="AlphaFoldDB" id="A0AA48HJ27"/>
<dbReference type="EMBL" id="AP027272">
    <property type="protein sequence ID" value="BDX07808.1"/>
    <property type="molecule type" value="Genomic_DNA"/>
</dbReference>
<dbReference type="Gene3D" id="2.10.70.40">
    <property type="entry name" value="peptidoglycan hydrolase"/>
    <property type="match status" value="1"/>
</dbReference>
<keyword evidence="8 13" id="KW-0378">Hydrolase</keyword>
<dbReference type="GO" id="GO:0071973">
    <property type="term" value="P:bacterial-type flagellum-dependent cell motility"/>
    <property type="evidence" value="ECO:0007669"/>
    <property type="project" value="TreeGrafter"/>
</dbReference>
<dbReference type="Pfam" id="PF01832">
    <property type="entry name" value="Glucosaminidase"/>
    <property type="match status" value="1"/>
</dbReference>
<sequence>MDSMNHVQTQMQQARNAYDVQSLDALRQGAQKNDKQALEETAKHFEAIFVQMMLKSMRAAEDVLADENSPFNSQEVKFYRDMHDQQLATNMSASGSVGLAEVIVQQLDPQRSNVMPANLLRNDGNLSTINDFSRAKVSMAQNRGLAESSAELLQGPQKKPGFESPEEFVRNLLPIAQQAAEKIGLDPKAMVAQAAVETGWGQYLIHSGDGQNSHNLFGVKASRGWQGEKNYIDTLEFEGGTAQKTKAPFRAYGSFEESMNDYVNFLQASPRYQQALQRTDDPATYFNELQKSGYATDPAYADKVMSVYNSERLSAESNKLNTMRSAL</sequence>
<dbReference type="InterPro" id="IPR051056">
    <property type="entry name" value="Glycosyl_Hydrolase_73"/>
</dbReference>
<evidence type="ECO:0000256" key="11">
    <source>
        <dbReference type="ARBA" id="ARBA00030835"/>
    </source>
</evidence>
<dbReference type="PANTHER" id="PTHR33308:SF9">
    <property type="entry name" value="PEPTIDOGLYCAN HYDROLASE FLGJ"/>
    <property type="match status" value="1"/>
</dbReference>
<dbReference type="Gene3D" id="1.10.530.10">
    <property type="match status" value="1"/>
</dbReference>
<evidence type="ECO:0000256" key="2">
    <source>
        <dbReference type="ARBA" id="ARBA00004418"/>
    </source>
</evidence>
<organism evidence="13 14">
    <name type="scientific">Planctobacterium marinum</name>
    <dbReference type="NCBI Taxonomy" id="1631968"/>
    <lineage>
        <taxon>Bacteria</taxon>
        <taxon>Pseudomonadati</taxon>
        <taxon>Pseudomonadota</taxon>
        <taxon>Gammaproteobacteria</taxon>
        <taxon>Alteromonadales</taxon>
        <taxon>Alteromonadaceae</taxon>
        <taxon>Planctobacterium</taxon>
    </lineage>
</organism>
<evidence type="ECO:0000256" key="6">
    <source>
        <dbReference type="ARBA" id="ARBA00022764"/>
    </source>
</evidence>
<evidence type="ECO:0000256" key="9">
    <source>
        <dbReference type="ARBA" id="ARBA00023295"/>
    </source>
</evidence>
<comment type="subcellular location">
    <subcellularLocation>
        <location evidence="2">Periplasm</location>
    </subcellularLocation>
</comment>
<comment type="similarity">
    <text evidence="3">In the N-terminal section; belongs to the FlgJ family.</text>
</comment>
<dbReference type="SMART" id="SM00047">
    <property type="entry name" value="LYZ2"/>
    <property type="match status" value="1"/>
</dbReference>
<dbReference type="PANTHER" id="PTHR33308">
    <property type="entry name" value="PEPTIDOGLYCAN HYDROLASE FLGJ"/>
    <property type="match status" value="1"/>
</dbReference>
<accession>A0AA48HJ27</accession>
<dbReference type="PRINTS" id="PR01002">
    <property type="entry name" value="FLGFLGJ"/>
</dbReference>
<evidence type="ECO:0000313" key="13">
    <source>
        <dbReference type="EMBL" id="BDX07808.1"/>
    </source>
</evidence>
<feature type="domain" description="Mannosyl-glycoprotein endo-beta-N-acetylglucosamidase-like" evidence="12">
    <location>
        <begin position="158"/>
        <end position="318"/>
    </location>
</feature>
<evidence type="ECO:0000256" key="10">
    <source>
        <dbReference type="ARBA" id="ARBA00023316"/>
    </source>
</evidence>
<evidence type="ECO:0000313" key="14">
    <source>
        <dbReference type="Proteomes" id="UP001333710"/>
    </source>
</evidence>
<keyword evidence="6" id="KW-0574">Periplasm</keyword>
<dbReference type="Proteomes" id="UP001333710">
    <property type="component" value="Chromosome"/>
</dbReference>
<keyword evidence="7" id="KW-1005">Bacterial flagellum biogenesis</keyword>
<keyword evidence="14" id="KW-1185">Reference proteome</keyword>
<dbReference type="RefSeq" id="WP_338293909.1">
    <property type="nucleotide sequence ID" value="NZ_AP027272.1"/>
</dbReference>
<evidence type="ECO:0000259" key="12">
    <source>
        <dbReference type="SMART" id="SM00047"/>
    </source>
</evidence>
<keyword evidence="10" id="KW-0961">Cell wall biogenesis/degradation</keyword>
<evidence type="ECO:0000256" key="8">
    <source>
        <dbReference type="ARBA" id="ARBA00022801"/>
    </source>
</evidence>
<evidence type="ECO:0000256" key="4">
    <source>
        <dbReference type="ARBA" id="ARBA00007974"/>
    </source>
</evidence>
<name>A0AA48HJ27_9ALTE</name>
<dbReference type="GO" id="GO:0071555">
    <property type="term" value="P:cell wall organization"/>
    <property type="evidence" value="ECO:0007669"/>
    <property type="project" value="UniProtKB-KW"/>
</dbReference>
<dbReference type="NCBIfam" id="TIGR02541">
    <property type="entry name" value="flagell_FlgJ"/>
    <property type="match status" value="1"/>
</dbReference>
<dbReference type="GO" id="GO:0016798">
    <property type="term" value="F:hydrolase activity, acting on glycosyl bonds"/>
    <property type="evidence" value="ECO:0007669"/>
    <property type="project" value="UniProtKB-KW"/>
</dbReference>
<comment type="similarity">
    <text evidence="4">In the C-terminal section; belongs to the glycosyl hydrolase 73 family.</text>
</comment>
<evidence type="ECO:0000256" key="3">
    <source>
        <dbReference type="ARBA" id="ARBA00006880"/>
    </source>
</evidence>
<dbReference type="InterPro" id="IPR013377">
    <property type="entry name" value="FlgJ"/>
</dbReference>
<dbReference type="InterPro" id="IPR019301">
    <property type="entry name" value="Flagellar_prot_FlgJ_N"/>
</dbReference>
<keyword evidence="9" id="KW-0326">Glycosidase</keyword>
<evidence type="ECO:0000256" key="1">
    <source>
        <dbReference type="ARBA" id="ARBA00002954"/>
    </source>
</evidence>
<proteinExistence type="inferred from homology"/>
<evidence type="ECO:0000256" key="7">
    <source>
        <dbReference type="ARBA" id="ARBA00022795"/>
    </source>
</evidence>
<evidence type="ECO:0000256" key="5">
    <source>
        <dbReference type="ARBA" id="ARBA00013433"/>
    </source>
</evidence>
<dbReference type="GO" id="GO:0044780">
    <property type="term" value="P:bacterial-type flagellum assembly"/>
    <property type="evidence" value="ECO:0007669"/>
    <property type="project" value="InterPro"/>
</dbReference>
<dbReference type="InterPro" id="IPR002901">
    <property type="entry name" value="MGlyc_endo_b_GlcNAc-like_dom"/>
</dbReference>